<dbReference type="NCBIfam" id="TIGR00100">
    <property type="entry name" value="hypA"/>
    <property type="match status" value="1"/>
</dbReference>
<feature type="binding site" evidence="4">
    <location>
        <position position="92"/>
    </location>
    <ligand>
        <name>Zn(2+)</name>
        <dbReference type="ChEBI" id="CHEBI:29105"/>
    </ligand>
</feature>
<keyword evidence="2 4" id="KW-0479">Metal-binding</keyword>
<evidence type="ECO:0000313" key="6">
    <source>
        <dbReference type="Proteomes" id="UP000472580"/>
    </source>
</evidence>
<dbReference type="OrthoDB" id="288014at2"/>
<dbReference type="PIRSF" id="PIRSF004761">
    <property type="entry name" value="Hydrgn_mat_HypA"/>
    <property type="match status" value="1"/>
</dbReference>
<accession>A0A6L6YEG6</accession>
<protein>
    <recommendedName>
        <fullName evidence="4">Hydrogenase maturation factor HypA</fullName>
    </recommendedName>
</protein>
<dbReference type="GO" id="GO:0051604">
    <property type="term" value="P:protein maturation"/>
    <property type="evidence" value="ECO:0007669"/>
    <property type="project" value="InterPro"/>
</dbReference>
<dbReference type="GO" id="GO:0008270">
    <property type="term" value="F:zinc ion binding"/>
    <property type="evidence" value="ECO:0007669"/>
    <property type="project" value="UniProtKB-UniRule"/>
</dbReference>
<proteinExistence type="inferred from homology"/>
<dbReference type="Gene3D" id="3.30.2320.80">
    <property type="match status" value="1"/>
</dbReference>
<evidence type="ECO:0000256" key="2">
    <source>
        <dbReference type="ARBA" id="ARBA00022723"/>
    </source>
</evidence>
<comment type="caution">
    <text evidence="5">The sequence shown here is derived from an EMBL/GenBank/DDBJ whole genome shotgun (WGS) entry which is preliminary data.</text>
</comment>
<evidence type="ECO:0000256" key="4">
    <source>
        <dbReference type="HAMAP-Rule" id="MF_00213"/>
    </source>
</evidence>
<dbReference type="Proteomes" id="UP000472580">
    <property type="component" value="Unassembled WGS sequence"/>
</dbReference>
<organism evidence="5 6">
    <name type="scientific">Parasutterella muris</name>
    <dbReference type="NCBI Taxonomy" id="2565572"/>
    <lineage>
        <taxon>Bacteria</taxon>
        <taxon>Pseudomonadati</taxon>
        <taxon>Pseudomonadota</taxon>
        <taxon>Betaproteobacteria</taxon>
        <taxon>Burkholderiales</taxon>
        <taxon>Sutterellaceae</taxon>
        <taxon>Parasutterella</taxon>
    </lineage>
</organism>
<comment type="function">
    <text evidence="4">Involved in the maturation of [NiFe] hydrogenases. Required for nickel insertion into the metal center of the hydrogenase.</text>
</comment>
<keyword evidence="1 4" id="KW-0533">Nickel</keyword>
<evidence type="ECO:0000313" key="5">
    <source>
        <dbReference type="EMBL" id="MVX55966.1"/>
    </source>
</evidence>
<evidence type="ECO:0000256" key="1">
    <source>
        <dbReference type="ARBA" id="ARBA00022596"/>
    </source>
</evidence>
<evidence type="ECO:0000256" key="3">
    <source>
        <dbReference type="ARBA" id="ARBA00022833"/>
    </source>
</evidence>
<name>A0A6L6YEG6_9BURK</name>
<comment type="similarity">
    <text evidence="4">Belongs to the HypA/HybF family.</text>
</comment>
<dbReference type="PANTHER" id="PTHR34535:SF3">
    <property type="entry name" value="HYDROGENASE MATURATION FACTOR HYPA"/>
    <property type="match status" value="1"/>
</dbReference>
<feature type="binding site" evidence="4">
    <location>
        <position position="73"/>
    </location>
    <ligand>
        <name>Zn(2+)</name>
        <dbReference type="ChEBI" id="CHEBI:29105"/>
    </ligand>
</feature>
<dbReference type="PANTHER" id="PTHR34535">
    <property type="entry name" value="HYDROGENASE MATURATION FACTOR HYPA"/>
    <property type="match status" value="1"/>
</dbReference>
<feature type="binding site" evidence="4">
    <location>
        <position position="2"/>
    </location>
    <ligand>
        <name>Ni(2+)</name>
        <dbReference type="ChEBI" id="CHEBI:49786"/>
    </ligand>
</feature>
<keyword evidence="6" id="KW-1185">Reference proteome</keyword>
<sequence>MHEMSLAQSIVEIVENTAEANNTRKVSKVKLIVGELAGVEMHALMQGLKIASQETPMEGAEIEIERPQGTAWCMMCQKTVPLHRRGDACPECGSYQLSINGGTEFRVSELELGDDE</sequence>
<keyword evidence="3 4" id="KW-0862">Zinc</keyword>
<dbReference type="Pfam" id="PF01155">
    <property type="entry name" value="HypA"/>
    <property type="match status" value="1"/>
</dbReference>
<feature type="binding site" evidence="4">
    <location>
        <position position="89"/>
    </location>
    <ligand>
        <name>Zn(2+)</name>
        <dbReference type="ChEBI" id="CHEBI:29105"/>
    </ligand>
</feature>
<reference evidence="5 6" key="1">
    <citation type="submission" date="2019-12" db="EMBL/GenBank/DDBJ databases">
        <title>Microbes associate with the intestines of laboratory mice.</title>
        <authorList>
            <person name="Navarre W."/>
            <person name="Wong E."/>
        </authorList>
    </citation>
    <scope>NUCLEOTIDE SEQUENCE [LARGE SCALE GENOMIC DNA]</scope>
    <source>
        <strain evidence="5 6">NM82_D38</strain>
    </source>
</reference>
<dbReference type="HAMAP" id="MF_00213">
    <property type="entry name" value="HypA_HybF"/>
    <property type="match status" value="1"/>
</dbReference>
<gene>
    <name evidence="4 5" type="primary">hypA</name>
    <name evidence="5" type="ORF">E5987_01925</name>
</gene>
<dbReference type="AlphaFoldDB" id="A0A6L6YEG6"/>
<dbReference type="EMBL" id="WSRP01000004">
    <property type="protein sequence ID" value="MVX55966.1"/>
    <property type="molecule type" value="Genomic_DNA"/>
</dbReference>
<dbReference type="InterPro" id="IPR000688">
    <property type="entry name" value="HypA/HybF"/>
</dbReference>
<dbReference type="GO" id="GO:0016151">
    <property type="term" value="F:nickel cation binding"/>
    <property type="evidence" value="ECO:0007669"/>
    <property type="project" value="UniProtKB-UniRule"/>
</dbReference>
<dbReference type="RefSeq" id="WP_160334402.1">
    <property type="nucleotide sequence ID" value="NZ_CALPCR010000005.1"/>
</dbReference>
<feature type="binding site" evidence="4">
    <location>
        <position position="76"/>
    </location>
    <ligand>
        <name>Zn(2+)</name>
        <dbReference type="ChEBI" id="CHEBI:29105"/>
    </ligand>
</feature>